<dbReference type="Proteomes" id="UP000479335">
    <property type="component" value="Unassembled WGS sequence"/>
</dbReference>
<keyword evidence="2" id="KW-1185">Reference proteome</keyword>
<dbReference type="AlphaFoldDB" id="A0A6L8K6H5"/>
<dbReference type="RefSeq" id="WP_161006628.1">
    <property type="nucleotide sequence ID" value="NZ_WWCN01000006.1"/>
</dbReference>
<organism evidence="1 2">
    <name type="scientific">Duganella flavida</name>
    <dbReference type="NCBI Taxonomy" id="2692175"/>
    <lineage>
        <taxon>Bacteria</taxon>
        <taxon>Pseudomonadati</taxon>
        <taxon>Pseudomonadota</taxon>
        <taxon>Betaproteobacteria</taxon>
        <taxon>Burkholderiales</taxon>
        <taxon>Oxalobacteraceae</taxon>
        <taxon>Telluria group</taxon>
        <taxon>Duganella</taxon>
    </lineage>
</organism>
<comment type="caution">
    <text evidence="1">The sequence shown here is derived from an EMBL/GenBank/DDBJ whole genome shotgun (WGS) entry which is preliminary data.</text>
</comment>
<evidence type="ECO:0008006" key="3">
    <source>
        <dbReference type="Google" id="ProtNLM"/>
    </source>
</evidence>
<gene>
    <name evidence="1" type="ORF">GTP46_10730</name>
</gene>
<dbReference type="EMBL" id="WWCN01000006">
    <property type="protein sequence ID" value="MYM23119.1"/>
    <property type="molecule type" value="Genomic_DNA"/>
</dbReference>
<name>A0A6L8K6H5_9BURK</name>
<evidence type="ECO:0000313" key="1">
    <source>
        <dbReference type="EMBL" id="MYM23119.1"/>
    </source>
</evidence>
<protein>
    <recommendedName>
        <fullName evidence="3">Glycosyltransferase family 1 protein</fullName>
    </recommendedName>
</protein>
<accession>A0A6L8K6H5</accession>
<reference evidence="1 2" key="1">
    <citation type="submission" date="2019-12" db="EMBL/GenBank/DDBJ databases">
        <title>Novel species isolated from a subtropical stream in China.</title>
        <authorList>
            <person name="Lu H."/>
        </authorList>
    </citation>
    <scope>NUCLEOTIDE SEQUENCE [LARGE SCALE GENOMIC DNA]</scope>
    <source>
        <strain evidence="1 2">FT135W</strain>
    </source>
</reference>
<evidence type="ECO:0000313" key="2">
    <source>
        <dbReference type="Proteomes" id="UP000479335"/>
    </source>
</evidence>
<proteinExistence type="predicted"/>
<sequence length="298" mass="33047">MQTVNLVMVNRYHGRSIWTFEDTMLALSALLNQAGYQTRITANLIVPGAINILFGVGSVFSHSYEEVRQFASPEHTIIFNGEQVESTSGLITPEYLDFLSQYVVVDWCQPNVDAILRRAPSCPGAFELPLFPAPGLAPMPPQDWIMKFDLGFYGAVVPRRRVMLDALEREGISIKYIENVYGPKLSEHLLECRYILNLHAYETDLLEINRCLRPMSMGIPVISEASTLPASGDWNDSGIQFAPTEGFAPAVKRILAAPDNCLVASRKTVQFTQRADNALRIRAVMERAQAALAAVSVA</sequence>